<protein>
    <recommendedName>
        <fullName evidence="1">Xylose isomerase-like TIM barrel domain-containing protein</fullName>
    </recommendedName>
</protein>
<dbReference type="PANTHER" id="PTHR12110">
    <property type="entry name" value="HYDROXYPYRUVATE ISOMERASE"/>
    <property type="match status" value="1"/>
</dbReference>
<comment type="caution">
    <text evidence="2">The sequence shown here is derived from an EMBL/GenBank/DDBJ whole genome shotgun (WGS) entry which is preliminary data.</text>
</comment>
<dbReference type="EMBL" id="JMIW01000004">
    <property type="protein sequence ID" value="KEO89863.1"/>
    <property type="molecule type" value="Genomic_DNA"/>
</dbReference>
<dbReference type="Pfam" id="PF01261">
    <property type="entry name" value="AP_endonuc_2"/>
    <property type="match status" value="1"/>
</dbReference>
<dbReference type="SUPFAM" id="SSF51658">
    <property type="entry name" value="Xylose isomerase-like"/>
    <property type="match status" value="1"/>
</dbReference>
<evidence type="ECO:0000259" key="1">
    <source>
        <dbReference type="Pfam" id="PF01261"/>
    </source>
</evidence>
<dbReference type="AlphaFoldDB" id="A0A074MDD6"/>
<name>A0A074MDD6_ERYLO</name>
<dbReference type="InterPro" id="IPR036237">
    <property type="entry name" value="Xyl_isomerase-like_sf"/>
</dbReference>
<gene>
    <name evidence="2" type="ORF">EH31_11970</name>
</gene>
<feature type="domain" description="Xylose isomerase-like TIM barrel" evidence="1">
    <location>
        <begin position="23"/>
        <end position="227"/>
    </location>
</feature>
<dbReference type="InterPro" id="IPR013022">
    <property type="entry name" value="Xyl_isomerase-like_TIM-brl"/>
</dbReference>
<dbReference type="Gene3D" id="3.20.20.150">
    <property type="entry name" value="Divalent-metal-dependent TIM barrel enzymes"/>
    <property type="match status" value="1"/>
</dbReference>
<dbReference type="eggNOG" id="COG1082">
    <property type="taxonomic scope" value="Bacteria"/>
</dbReference>
<proteinExistence type="predicted"/>
<sequence>MLGAQLYTVRTLFEADARGTLEALAKIGIKDCETAGLFEHSAADIRAIMDDNGLISRSGHVRLEALRDDAAFGANLDEAATLGQDRLYLGWIPEEERTTDKYRALAELLNRRGAEAKSAGIMIGYHNHEFEFIEQGDTTGYDILLRQTDPELVTMELDFFWVADAGKDPLEILESAPGRFTSCHIKDRDQAGEMVSVGDGTIDFKTLLPLAQAAGVERFYIEHDNPEDPLASVGRSYAHLTG</sequence>
<reference evidence="2 3" key="1">
    <citation type="submission" date="2014-04" db="EMBL/GenBank/DDBJ databases">
        <title>A comprehensive comparison of genomes of Erythrobacter spp. strains.</title>
        <authorList>
            <person name="Zheng Q."/>
        </authorList>
    </citation>
    <scope>NUCLEOTIDE SEQUENCE [LARGE SCALE GENOMIC DNA]</scope>
    <source>
        <strain evidence="2 3">DSM 6997</strain>
    </source>
</reference>
<evidence type="ECO:0000313" key="2">
    <source>
        <dbReference type="EMBL" id="KEO89863.1"/>
    </source>
</evidence>
<evidence type="ECO:0000313" key="3">
    <source>
        <dbReference type="Proteomes" id="UP000027647"/>
    </source>
</evidence>
<dbReference type="InterPro" id="IPR050312">
    <property type="entry name" value="IolE/XylAMocC-like"/>
</dbReference>
<keyword evidence="3" id="KW-1185">Reference proteome</keyword>
<dbReference type="Proteomes" id="UP000027647">
    <property type="component" value="Unassembled WGS sequence"/>
</dbReference>
<dbReference type="PANTHER" id="PTHR12110:SF41">
    <property type="entry name" value="INOSOSE DEHYDRATASE"/>
    <property type="match status" value="1"/>
</dbReference>
<dbReference type="STRING" id="1044.EH31_11970"/>
<accession>A0A074MDD6</accession>
<organism evidence="2 3">
    <name type="scientific">Erythrobacter longus</name>
    <dbReference type="NCBI Taxonomy" id="1044"/>
    <lineage>
        <taxon>Bacteria</taxon>
        <taxon>Pseudomonadati</taxon>
        <taxon>Pseudomonadota</taxon>
        <taxon>Alphaproteobacteria</taxon>
        <taxon>Sphingomonadales</taxon>
        <taxon>Erythrobacteraceae</taxon>
        <taxon>Erythrobacter/Porphyrobacter group</taxon>
        <taxon>Erythrobacter</taxon>
    </lineage>
</organism>